<gene>
    <name evidence="2" type="ORF">EM932_06755</name>
</gene>
<dbReference type="NCBIfam" id="NF041200">
    <property type="entry name" value="mob_BfmA_Nterm"/>
    <property type="match status" value="1"/>
</dbReference>
<dbReference type="InterPro" id="IPR048012">
    <property type="entry name" value="BfmA-like_N"/>
</dbReference>
<evidence type="ECO:0000256" key="1">
    <source>
        <dbReference type="SAM" id="Coils"/>
    </source>
</evidence>
<dbReference type="OrthoDB" id="1441069at2"/>
<dbReference type="RefSeq" id="WP_135876422.1">
    <property type="nucleotide sequence ID" value="NZ_SRSO01000007.1"/>
</dbReference>
<evidence type="ECO:0000313" key="2">
    <source>
        <dbReference type="EMBL" id="TGV03368.1"/>
    </source>
</evidence>
<evidence type="ECO:0000313" key="3">
    <source>
        <dbReference type="Proteomes" id="UP000307602"/>
    </source>
</evidence>
<keyword evidence="1" id="KW-0175">Coiled coil</keyword>
<feature type="coiled-coil region" evidence="1">
    <location>
        <begin position="119"/>
        <end position="181"/>
    </location>
</feature>
<proteinExistence type="predicted"/>
<dbReference type="EMBL" id="SRSO01000007">
    <property type="protein sequence ID" value="TGV03368.1"/>
    <property type="molecule type" value="Genomic_DNA"/>
</dbReference>
<dbReference type="AlphaFoldDB" id="A0A4S1E0E7"/>
<comment type="caution">
    <text evidence="2">The sequence shown here is derived from an EMBL/GenBank/DDBJ whole genome shotgun (WGS) entry which is preliminary data.</text>
</comment>
<keyword evidence="3" id="KW-1185">Reference proteome</keyword>
<accession>A0A4S1E0E7</accession>
<name>A0A4S1E0E7_9FLAO</name>
<dbReference type="Proteomes" id="UP000307602">
    <property type="component" value="Unassembled WGS sequence"/>
</dbReference>
<organism evidence="2 3">
    <name type="scientific">Flavivirga rizhaonensis</name>
    <dbReference type="NCBI Taxonomy" id="2559571"/>
    <lineage>
        <taxon>Bacteria</taxon>
        <taxon>Pseudomonadati</taxon>
        <taxon>Bacteroidota</taxon>
        <taxon>Flavobacteriia</taxon>
        <taxon>Flavobacteriales</taxon>
        <taxon>Flavobacteriaceae</taxon>
        <taxon>Flavivirga</taxon>
    </lineage>
</organism>
<protein>
    <submittedName>
        <fullName evidence="2">Uncharacterized protein</fullName>
    </submittedName>
</protein>
<reference evidence="2 3" key="1">
    <citation type="submission" date="2019-04" db="EMBL/GenBank/DDBJ databases">
        <authorList>
            <person name="Liu A."/>
        </authorList>
    </citation>
    <scope>NUCLEOTIDE SEQUENCE [LARGE SCALE GENOMIC DNA]</scope>
    <source>
        <strain evidence="2 3">RZ03</strain>
    </source>
</reference>
<sequence length="188" mass="22669">MDNFYTIRFKRATAKRFKSFSKKVSNSYSVTMELIIDFFEWHGFLPSERFEKSLGQELVKNRKRTEAAIAIIKDIEKNQTKPTNAMLELLFQESPEQNETQEELFEFEPQELITENEELNYYRNQYQGIQQQYQNIKDDLEKILNKTSYVKGSFGKGYLKLELTMEEFENYKQRLQDVHHNNQTDYRR</sequence>